<organism evidence="2 3">
    <name type="scientific">Alkalibacterium thalassium</name>
    <dbReference type="NCBI Taxonomy" id="426701"/>
    <lineage>
        <taxon>Bacteria</taxon>
        <taxon>Bacillati</taxon>
        <taxon>Bacillota</taxon>
        <taxon>Bacilli</taxon>
        <taxon>Lactobacillales</taxon>
        <taxon>Carnobacteriaceae</taxon>
        <taxon>Alkalibacterium</taxon>
    </lineage>
</organism>
<evidence type="ECO:0000313" key="3">
    <source>
        <dbReference type="Proteomes" id="UP000199433"/>
    </source>
</evidence>
<evidence type="ECO:0000313" key="2">
    <source>
        <dbReference type="EMBL" id="SDK10933.1"/>
    </source>
</evidence>
<dbReference type="NCBIfam" id="NF041002">
    <property type="entry name" value="pilin_ComGF"/>
    <property type="match status" value="1"/>
</dbReference>
<dbReference type="EMBL" id="FNFK01000013">
    <property type="protein sequence ID" value="SDK10933.1"/>
    <property type="molecule type" value="Genomic_DNA"/>
</dbReference>
<reference evidence="3" key="1">
    <citation type="submission" date="2016-10" db="EMBL/GenBank/DDBJ databases">
        <authorList>
            <person name="Varghese N."/>
            <person name="Submissions S."/>
        </authorList>
    </citation>
    <scope>NUCLEOTIDE SEQUENCE [LARGE SCALE GENOMIC DNA]</scope>
    <source>
        <strain evidence="3">DSM 19181</strain>
    </source>
</reference>
<keyword evidence="3" id="KW-1185">Reference proteome</keyword>
<dbReference type="Proteomes" id="UP000199433">
    <property type="component" value="Unassembled WGS sequence"/>
</dbReference>
<keyword evidence="1" id="KW-0472">Membrane</keyword>
<evidence type="ECO:0000256" key="1">
    <source>
        <dbReference type="SAM" id="Phobius"/>
    </source>
</evidence>
<feature type="transmembrane region" description="Helical" evidence="1">
    <location>
        <begin position="20"/>
        <end position="41"/>
    </location>
</feature>
<gene>
    <name evidence="2" type="ORF">SAMN04488098_10139</name>
</gene>
<dbReference type="InterPro" id="IPR016977">
    <property type="entry name" value="ComGF"/>
</dbReference>
<dbReference type="STRING" id="426701.SAMN04488098_10139"/>
<proteinExistence type="predicted"/>
<accession>A0A1G8Z7K2</accession>
<keyword evidence="1" id="KW-1133">Transmembrane helix</keyword>
<name>A0A1G8Z7K2_9LACT</name>
<keyword evidence="1" id="KW-0812">Transmembrane</keyword>
<protein>
    <submittedName>
        <fullName evidence="2">Competence protein ComGF</fullName>
    </submittedName>
</protein>
<dbReference type="RefSeq" id="WP_176759610.1">
    <property type="nucleotide sequence ID" value="NZ_FNFK01000013.1"/>
</dbReference>
<sequence>MIRWWKSCQSNGKNDHGLTLIECLVTIQVISAMVLLFSFALSQFTALERQVNDDRQIEWHLFLNYLEQDLKDKVVTDVKGETITFKKVVDGVVQEEPVTYNRYKNLYRRSVRGLGHHPVLMRISTFSAKKKDDQLILKVTFDNLESYRGIVKVVDHVLE</sequence>
<dbReference type="Pfam" id="PF15980">
    <property type="entry name" value="ComGF"/>
    <property type="match status" value="1"/>
</dbReference>
<dbReference type="AlphaFoldDB" id="A0A1G8Z7K2"/>